<proteinExistence type="predicted"/>
<evidence type="ECO:0000313" key="2">
    <source>
        <dbReference type="EMBL" id="CAA6674601.1"/>
    </source>
</evidence>
<dbReference type="Proteomes" id="UP001189122">
    <property type="component" value="Unassembled WGS sequence"/>
</dbReference>
<dbReference type="EMBL" id="CACRZD030000124">
    <property type="protein sequence ID" value="CAA6674601.1"/>
    <property type="molecule type" value="Genomic_DNA"/>
</dbReference>
<evidence type="ECO:0000256" key="1">
    <source>
        <dbReference type="SAM" id="MobiDB-lite"/>
    </source>
</evidence>
<organism evidence="2 3">
    <name type="scientific">Spirodela intermedia</name>
    <name type="common">Intermediate duckweed</name>
    <dbReference type="NCBI Taxonomy" id="51605"/>
    <lineage>
        <taxon>Eukaryota</taxon>
        <taxon>Viridiplantae</taxon>
        <taxon>Streptophyta</taxon>
        <taxon>Embryophyta</taxon>
        <taxon>Tracheophyta</taxon>
        <taxon>Spermatophyta</taxon>
        <taxon>Magnoliopsida</taxon>
        <taxon>Liliopsida</taxon>
        <taxon>Araceae</taxon>
        <taxon>Lemnoideae</taxon>
        <taxon>Spirodela</taxon>
    </lineage>
</organism>
<feature type="region of interest" description="Disordered" evidence="1">
    <location>
        <begin position="1"/>
        <end position="26"/>
    </location>
</feature>
<gene>
    <name evidence="2" type="ORF">SI7747_UN020959</name>
</gene>
<name>A0ABN7E9P6_SPIIN</name>
<evidence type="ECO:0000313" key="3">
    <source>
        <dbReference type="Proteomes" id="UP001189122"/>
    </source>
</evidence>
<reference evidence="3" key="1">
    <citation type="journal article" date="2020" name="Sci. Rep.">
        <title>Chromosome-scale genome assembly for the duckweed Spirodela intermedia, integrating cytogenetic maps, PacBio and Oxford Nanopore libraries.</title>
        <authorList>
            <person name="Hoang P.T.N."/>
            <person name="Fiebig A."/>
            <person name="Novak P."/>
            <person name="Macas J."/>
            <person name="Cao H.X."/>
            <person name="Stepanenko A."/>
            <person name="Chen G."/>
            <person name="Borisjuk N."/>
            <person name="Scholz U."/>
            <person name="Schubert I."/>
        </authorList>
    </citation>
    <scope>NUCLEOTIDE SEQUENCE [LARGE SCALE GENOMIC DNA]</scope>
</reference>
<keyword evidence="3" id="KW-1185">Reference proteome</keyword>
<protein>
    <submittedName>
        <fullName evidence="2">Uncharacterized protein</fullName>
    </submittedName>
</protein>
<accession>A0ABN7E9P6</accession>
<sequence length="98" mass="11299">MKKGNKGGHIRITSAHGERESGRKRVPPGDSYVIIFGGCHPVEWKNGDFAALWRLFILKSAEQEEALHHIWYALKRWRLVSRRIVLFPTTTCSSINQR</sequence>
<comment type="caution">
    <text evidence="2">The sequence shown here is derived from an EMBL/GenBank/DDBJ whole genome shotgun (WGS) entry which is preliminary data.</text>
</comment>